<accession>A0A656YWN5</accession>
<name>A0A656YWN5_9EURY</name>
<dbReference type="Proteomes" id="UP000070257">
    <property type="component" value="Unassembled WGS sequence"/>
</dbReference>
<evidence type="ECO:0000313" key="1">
    <source>
        <dbReference type="EMBL" id="KXA97951.1"/>
    </source>
</evidence>
<reference evidence="1 2" key="1">
    <citation type="journal article" date="2016" name="Sci. Rep.">
        <title>Metabolic traits of an uncultured archaeal lineage -MSBL1- from brine pools of the Red Sea.</title>
        <authorList>
            <person name="Mwirichia R."/>
            <person name="Alam I."/>
            <person name="Rashid M."/>
            <person name="Vinu M."/>
            <person name="Ba-Alawi W."/>
            <person name="Anthony Kamau A."/>
            <person name="Kamanda Ngugi D."/>
            <person name="Goker M."/>
            <person name="Klenk H.P."/>
            <person name="Bajic V."/>
            <person name="Stingl U."/>
        </authorList>
    </citation>
    <scope>NUCLEOTIDE SEQUENCE [LARGE SCALE GENOMIC DNA]</scope>
    <source>
        <strain evidence="1">SCGC-AAA259J03</strain>
    </source>
</reference>
<dbReference type="AlphaFoldDB" id="A0A656YWN5"/>
<sequence length="121" mass="14431">MTKGKINYLIKKERNLNPQEISTETQRRALKDLVELNLVKKKDRRYTERKDHEKQKQMAVEALQKGLRETADERGINTPEVRRKTKKIIEEAGFNLEFKVGWREKVSVKKRKEIIEKVKNL</sequence>
<protein>
    <submittedName>
        <fullName evidence="1">Uncharacterized protein</fullName>
    </submittedName>
</protein>
<evidence type="ECO:0000313" key="2">
    <source>
        <dbReference type="Proteomes" id="UP000070257"/>
    </source>
</evidence>
<keyword evidence="2" id="KW-1185">Reference proteome</keyword>
<dbReference type="EMBL" id="LHXT01000036">
    <property type="protein sequence ID" value="KXA97951.1"/>
    <property type="molecule type" value="Genomic_DNA"/>
</dbReference>
<organism evidence="1 2">
    <name type="scientific">candidate division MSBL1 archaeon SCGC-AAA259J03</name>
    <dbReference type="NCBI Taxonomy" id="1698269"/>
    <lineage>
        <taxon>Archaea</taxon>
        <taxon>Methanobacteriati</taxon>
        <taxon>Methanobacteriota</taxon>
        <taxon>candidate division MSBL1</taxon>
    </lineage>
</organism>
<proteinExistence type="predicted"/>
<gene>
    <name evidence="1" type="ORF">AKJ39_02730</name>
</gene>
<comment type="caution">
    <text evidence="1">The sequence shown here is derived from an EMBL/GenBank/DDBJ whole genome shotgun (WGS) entry which is preliminary data.</text>
</comment>